<dbReference type="PANTHER" id="PTHR47272">
    <property type="entry name" value="DDE_TNP_1_7 DOMAIN-CONTAINING PROTEIN"/>
    <property type="match status" value="1"/>
</dbReference>
<dbReference type="Pfam" id="PF13843">
    <property type="entry name" value="DDE_Tnp_1_7"/>
    <property type="match status" value="1"/>
</dbReference>
<dbReference type="AlphaFoldDB" id="A0A1B6H6I2"/>
<dbReference type="EMBL" id="GECU01037399">
    <property type="protein sequence ID" value="JAS70307.1"/>
    <property type="molecule type" value="Transcribed_RNA"/>
</dbReference>
<protein>
    <recommendedName>
        <fullName evidence="1">PiggyBac transposable element-derived protein domain-containing protein</fullName>
    </recommendedName>
</protein>
<accession>A0A1B6H6I2</accession>
<dbReference type="InterPro" id="IPR029526">
    <property type="entry name" value="PGBD"/>
</dbReference>
<name>A0A1B6H6I2_9HEMI</name>
<proteinExistence type="predicted"/>
<reference evidence="2" key="1">
    <citation type="submission" date="2015-11" db="EMBL/GenBank/DDBJ databases">
        <title>De novo transcriptome assembly of four potential Pierce s Disease insect vectors from Arizona vineyards.</title>
        <authorList>
            <person name="Tassone E.E."/>
        </authorList>
    </citation>
    <scope>NUCLEOTIDE SEQUENCE</scope>
</reference>
<sequence>MQRGDYFQTTDTASGTTLIQYNDNNVVIVASNKCGAFPMGTCKRWSNQEKKRITIKQPLCITEYNTYMGGVDRLDQNISIYRTAIRMKKWYGPILMFLLNASTNNTFQLYRLTPAGRDKGSFDYLGFIRR</sequence>
<organism evidence="2">
    <name type="scientific">Homalodisca liturata</name>
    <dbReference type="NCBI Taxonomy" id="320908"/>
    <lineage>
        <taxon>Eukaryota</taxon>
        <taxon>Metazoa</taxon>
        <taxon>Ecdysozoa</taxon>
        <taxon>Arthropoda</taxon>
        <taxon>Hexapoda</taxon>
        <taxon>Insecta</taxon>
        <taxon>Pterygota</taxon>
        <taxon>Neoptera</taxon>
        <taxon>Paraneoptera</taxon>
        <taxon>Hemiptera</taxon>
        <taxon>Auchenorrhyncha</taxon>
        <taxon>Membracoidea</taxon>
        <taxon>Cicadellidae</taxon>
        <taxon>Cicadellinae</taxon>
        <taxon>Proconiini</taxon>
        <taxon>Homalodisca</taxon>
    </lineage>
</organism>
<gene>
    <name evidence="2" type="ORF">g.5567</name>
</gene>
<feature type="domain" description="PiggyBac transposable element-derived protein" evidence="1">
    <location>
        <begin position="14"/>
        <end position="107"/>
    </location>
</feature>
<evidence type="ECO:0000313" key="2">
    <source>
        <dbReference type="EMBL" id="JAS70307.1"/>
    </source>
</evidence>
<feature type="non-terminal residue" evidence="2">
    <location>
        <position position="130"/>
    </location>
</feature>
<evidence type="ECO:0000259" key="1">
    <source>
        <dbReference type="Pfam" id="PF13843"/>
    </source>
</evidence>